<comment type="caution">
    <text evidence="1">The sequence shown here is derived from an EMBL/GenBank/DDBJ whole genome shotgun (WGS) entry which is preliminary data.</text>
</comment>
<proteinExistence type="predicted"/>
<dbReference type="VEuPathDB" id="FungiDB:RhiirA1_476790"/>
<dbReference type="VEuPathDB" id="FungiDB:RhiirFUN_022945"/>
<keyword evidence="2" id="KW-1185">Reference proteome</keyword>
<gene>
    <name evidence="1" type="ORF">RhiirA4_479666</name>
</gene>
<evidence type="ECO:0000313" key="2">
    <source>
        <dbReference type="Proteomes" id="UP000234323"/>
    </source>
</evidence>
<reference evidence="1 2" key="1">
    <citation type="submission" date="2015-10" db="EMBL/GenBank/DDBJ databases">
        <title>Genome analyses suggest a sexual origin of heterokaryosis in a supposedly ancient asexual fungus.</title>
        <authorList>
            <person name="Ropars J."/>
            <person name="Sedzielewska K."/>
            <person name="Noel J."/>
            <person name="Charron P."/>
            <person name="Farinelli L."/>
            <person name="Marton T."/>
            <person name="Kruger M."/>
            <person name="Pelin A."/>
            <person name="Brachmann A."/>
            <person name="Corradi N."/>
        </authorList>
    </citation>
    <scope>NUCLEOTIDE SEQUENCE [LARGE SCALE GENOMIC DNA]</scope>
    <source>
        <strain evidence="1 2">A4</strain>
    </source>
</reference>
<accession>A0A2I1HGQ8</accession>
<dbReference type="EMBL" id="LLXI01002834">
    <property type="protein sequence ID" value="PKY58073.1"/>
    <property type="molecule type" value="Genomic_DNA"/>
</dbReference>
<sequence>MAELPSEIFKKNLLPIDSRKFILQNESKNRNIFFMPPDMDRKVWVNMSKISKDHNKEIWHFLYQFSAAIRSINNSLKLIYVSKLEDSASQETKDTWLQLEQTTLNSHWFWMHYYLAIKYKKNKPLGLFLQDIRNSQKEKEYLTPIFQRCYRDTNLNIFSHEISELLKIKAIQRNGSEGTVFCFKSFHSSQERWKG</sequence>
<organism evidence="1 2">
    <name type="scientific">Rhizophagus irregularis</name>
    <dbReference type="NCBI Taxonomy" id="588596"/>
    <lineage>
        <taxon>Eukaryota</taxon>
        <taxon>Fungi</taxon>
        <taxon>Fungi incertae sedis</taxon>
        <taxon>Mucoromycota</taxon>
        <taxon>Glomeromycotina</taxon>
        <taxon>Glomeromycetes</taxon>
        <taxon>Glomerales</taxon>
        <taxon>Glomeraceae</taxon>
        <taxon>Rhizophagus</taxon>
    </lineage>
</organism>
<dbReference type="Proteomes" id="UP000234323">
    <property type="component" value="Unassembled WGS sequence"/>
</dbReference>
<name>A0A2I1HGQ8_9GLOM</name>
<evidence type="ECO:0000313" key="1">
    <source>
        <dbReference type="EMBL" id="PKY58073.1"/>
    </source>
</evidence>
<protein>
    <submittedName>
        <fullName evidence="1">Uncharacterized protein</fullName>
    </submittedName>
</protein>
<dbReference type="AlphaFoldDB" id="A0A2I1HGQ8"/>